<sequence>PIYPKRRVVRNPEEEGYEVVFEHAEETLSEVQPAPKKPRRGRPPKKTMLVESLTTESSGPTYDPPTLPISSALVLSQSRPLGYTCEFELAIKALPMKVRASTAAIYRMPLENWKDFCEKNRHRYPVDPMYPYTVGPTEFVVAFFKEFVFKRTYKKSVSIENDVRTQIGLRTEDNVDSQPSLRQMANNAPSNKNGSKKSPRSEWPSPKKTKEIIELIKKYEHDLVYDQVQTNVDRAAHCVIRDSYKSGELIRILKSLWSSSADSGLREMFSISSRHHMLFRDQDLRNLNFADCFCTIIPKKQHKGIQQALALVFSLDKGKTLKEGEVKFACAMRHENVFRCPFSAFAFFMFSVLQVNGDFLNEDRWHNWKVLRGRSSPEKSLSGGSQWKTAKKALADEEIFTTRVTHGGRHAGSMEAEGLGIPFDLIKRGGGWKDRLGRLETHYLGKLPSPFARGMAGFWEKPFSLARNTVSPSLGLQRTIFPWIESYFGVGNVEWEAACDKEMKEIDENKDEDDNVINLEIRSQADPVEFVEEDGRMLLKEKKSNGKQKKTQNSIDTAKRGFLRLLIRCRRIILQDAAIYLYMNKENKYVSTVAARFKGVRFKGIFCLRVDFGKTASVPRINTTKPPFHLRGIFYLRVRFPKFLVTLISSDYCNDKPLFSNYQFKMFQQDVIAAINSPSIGRLEEYEGLVPNIVDTNKEVARRVAEATQRISHLQQQQDNRSEKFENSFN</sequence>
<dbReference type="OrthoDB" id="2280212at2759"/>
<feature type="region of interest" description="Disordered" evidence="1">
    <location>
        <begin position="26"/>
        <end position="62"/>
    </location>
</feature>
<dbReference type="EMBL" id="JAEPRD010000655">
    <property type="protein sequence ID" value="KAG2190460.1"/>
    <property type="molecule type" value="Genomic_DNA"/>
</dbReference>
<feature type="compositionally biased region" description="Polar residues" evidence="1">
    <location>
        <begin position="176"/>
        <end position="193"/>
    </location>
</feature>
<feature type="compositionally biased region" description="Basic residues" evidence="1">
    <location>
        <begin position="36"/>
        <end position="45"/>
    </location>
</feature>
<evidence type="ECO:0000259" key="2">
    <source>
        <dbReference type="Pfam" id="PF16787"/>
    </source>
</evidence>
<evidence type="ECO:0000313" key="3">
    <source>
        <dbReference type="EMBL" id="KAG2190460.1"/>
    </source>
</evidence>
<organism evidence="3 4">
    <name type="scientific">Mucor saturninus</name>
    <dbReference type="NCBI Taxonomy" id="64648"/>
    <lineage>
        <taxon>Eukaryota</taxon>
        <taxon>Fungi</taxon>
        <taxon>Fungi incertae sedis</taxon>
        <taxon>Mucoromycota</taxon>
        <taxon>Mucoromycotina</taxon>
        <taxon>Mucoromycetes</taxon>
        <taxon>Mucorales</taxon>
        <taxon>Mucorineae</taxon>
        <taxon>Mucoraceae</taxon>
        <taxon>Mucor</taxon>
    </lineage>
</organism>
<keyword evidence="4" id="KW-1185">Reference proteome</keyword>
<feature type="region of interest" description="Disordered" evidence="1">
    <location>
        <begin position="170"/>
        <end position="206"/>
    </location>
</feature>
<dbReference type="Pfam" id="PF16787">
    <property type="entry name" value="NDC10_II"/>
    <property type="match status" value="1"/>
</dbReference>
<proteinExistence type="predicted"/>
<feature type="non-terminal residue" evidence="3">
    <location>
        <position position="730"/>
    </location>
</feature>
<feature type="domain" description="Ndc10" evidence="2">
    <location>
        <begin position="259"/>
        <end position="579"/>
    </location>
</feature>
<accession>A0A8H7UP82</accession>
<dbReference type="InterPro" id="IPR038279">
    <property type="entry name" value="Ndc10_dom2_sf"/>
</dbReference>
<feature type="compositionally biased region" description="Basic and acidic residues" evidence="1">
    <location>
        <begin position="720"/>
        <end position="730"/>
    </location>
</feature>
<name>A0A8H7UP82_9FUNG</name>
<gene>
    <name evidence="3" type="ORF">INT47_006627</name>
</gene>
<dbReference type="Gene3D" id="1.10.443.20">
    <property type="entry name" value="Centromere DNA-binding protein complex CBF3 subunit, domain 2"/>
    <property type="match status" value="1"/>
</dbReference>
<comment type="caution">
    <text evidence="3">The sequence shown here is derived from an EMBL/GenBank/DDBJ whole genome shotgun (WGS) entry which is preliminary data.</text>
</comment>
<evidence type="ECO:0000313" key="4">
    <source>
        <dbReference type="Proteomes" id="UP000603453"/>
    </source>
</evidence>
<reference evidence="3" key="1">
    <citation type="submission" date="2020-12" db="EMBL/GenBank/DDBJ databases">
        <title>Metabolic potential, ecology and presence of endohyphal bacteria is reflected in genomic diversity of Mucoromycotina.</title>
        <authorList>
            <person name="Muszewska A."/>
            <person name="Okrasinska A."/>
            <person name="Steczkiewicz K."/>
            <person name="Drgas O."/>
            <person name="Orlowska M."/>
            <person name="Perlinska-Lenart U."/>
            <person name="Aleksandrzak-Piekarczyk T."/>
            <person name="Szatraj K."/>
            <person name="Zielenkiewicz U."/>
            <person name="Pilsyk S."/>
            <person name="Malc E."/>
            <person name="Mieczkowski P."/>
            <person name="Kruszewska J.S."/>
            <person name="Biernat P."/>
            <person name="Pawlowska J."/>
        </authorList>
    </citation>
    <scope>NUCLEOTIDE SEQUENCE</scope>
    <source>
        <strain evidence="3">WA0000017839</strain>
    </source>
</reference>
<feature type="non-terminal residue" evidence="3">
    <location>
        <position position="1"/>
    </location>
</feature>
<dbReference type="AlphaFoldDB" id="A0A8H7UP82"/>
<dbReference type="GO" id="GO:0003677">
    <property type="term" value="F:DNA binding"/>
    <property type="evidence" value="ECO:0007669"/>
    <property type="project" value="InterPro"/>
</dbReference>
<feature type="region of interest" description="Disordered" evidence="1">
    <location>
        <begin position="711"/>
        <end position="730"/>
    </location>
</feature>
<dbReference type="Proteomes" id="UP000603453">
    <property type="component" value="Unassembled WGS sequence"/>
</dbReference>
<dbReference type="InterPro" id="IPR031872">
    <property type="entry name" value="NDC10_II"/>
</dbReference>
<evidence type="ECO:0000256" key="1">
    <source>
        <dbReference type="SAM" id="MobiDB-lite"/>
    </source>
</evidence>
<protein>
    <recommendedName>
        <fullName evidence="2">Ndc10 domain-containing protein</fullName>
    </recommendedName>
</protein>